<sequence>MKRILTSAFIALTLLVFCGKDDKNLDETNSLLIGVWHIQTKVVNGSLQNLSDCEKKETLVFTDKTINRIESEMKNGVCIPLGDDIAKYTISDNKIIEISEGEKEEFNFTITNNTLTMTLVEQDDNMTITTVTTYKKS</sequence>
<dbReference type="AlphaFoldDB" id="A0A5M4B9Z3"/>
<proteinExistence type="predicted"/>
<evidence type="ECO:0000313" key="2">
    <source>
        <dbReference type="EMBL" id="GET46122.1"/>
    </source>
</evidence>
<evidence type="ECO:0000313" key="3">
    <source>
        <dbReference type="Proteomes" id="UP000398217"/>
    </source>
</evidence>
<accession>A0A5M4B9Z3</accession>
<organism evidence="2 3">
    <name type="scientific">Capnocytophaga felis</name>
    <dbReference type="NCBI Taxonomy" id="2267611"/>
    <lineage>
        <taxon>Bacteria</taxon>
        <taxon>Pseudomonadati</taxon>
        <taxon>Bacteroidota</taxon>
        <taxon>Flavobacteriia</taxon>
        <taxon>Flavobacteriales</taxon>
        <taxon>Flavobacteriaceae</taxon>
        <taxon>Capnocytophaga</taxon>
    </lineage>
</organism>
<feature type="domain" description="Lipocalin-like" evidence="1">
    <location>
        <begin position="32"/>
        <end position="116"/>
    </location>
</feature>
<evidence type="ECO:0000259" key="1">
    <source>
        <dbReference type="Pfam" id="PF13648"/>
    </source>
</evidence>
<protein>
    <recommendedName>
        <fullName evidence="1">Lipocalin-like domain-containing protein</fullName>
    </recommendedName>
</protein>
<dbReference type="RefSeq" id="WP_155284759.1">
    <property type="nucleotide sequence ID" value="NZ_BLBC01000008.1"/>
</dbReference>
<dbReference type="OrthoDB" id="1149002at2"/>
<dbReference type="Proteomes" id="UP000398217">
    <property type="component" value="Unassembled WGS sequence"/>
</dbReference>
<reference evidence="3" key="1">
    <citation type="journal article" date="2020" name="Int. J. Syst. Evol. Microbiol.">
        <title>Capnocytophaga felis sp. nov. isolated from the feline oral cavity.</title>
        <authorList>
            <person name="Suzuki M."/>
            <person name="Umeda K."/>
            <person name="Kimura M."/>
            <person name="Imaoka K."/>
            <person name="Morikawa S."/>
            <person name="Maeda K."/>
        </authorList>
    </citation>
    <scope>NUCLEOTIDE SEQUENCE [LARGE SCALE GENOMIC DNA]</scope>
    <source>
        <strain evidence="3">KC07070</strain>
    </source>
</reference>
<comment type="caution">
    <text evidence="2">The sequence shown here is derived from an EMBL/GenBank/DDBJ whole genome shotgun (WGS) entry which is preliminary data.</text>
</comment>
<gene>
    <name evidence="2" type="ORF">RCZ01_14240</name>
</gene>
<dbReference type="Pfam" id="PF13648">
    <property type="entry name" value="Lipocalin_4"/>
    <property type="match status" value="1"/>
</dbReference>
<dbReference type="InterPro" id="IPR024311">
    <property type="entry name" value="Lipocalin-like"/>
</dbReference>
<dbReference type="EMBL" id="BLBC01000008">
    <property type="protein sequence ID" value="GET46122.1"/>
    <property type="molecule type" value="Genomic_DNA"/>
</dbReference>
<keyword evidence="3" id="KW-1185">Reference proteome</keyword>
<name>A0A5M4B9Z3_9FLAO</name>